<dbReference type="InterPro" id="IPR051259">
    <property type="entry name" value="rRNA_Methyltransferase"/>
</dbReference>
<protein>
    <submittedName>
        <fullName evidence="5">rRNA methylase</fullName>
    </submittedName>
</protein>
<accession>A0A0K2JI90</accession>
<name>A0A0K2JI90_SPIKU</name>
<dbReference type="Proteomes" id="UP000062963">
    <property type="component" value="Chromosome"/>
</dbReference>
<keyword evidence="2 5" id="KW-0489">Methyltransferase</keyword>
<dbReference type="STRING" id="273035.SKUN_001060"/>
<dbReference type="InterPro" id="IPR013123">
    <property type="entry name" value="SpoU_subst-bd"/>
</dbReference>
<dbReference type="Gene3D" id="3.30.1330.30">
    <property type="match status" value="1"/>
</dbReference>
<dbReference type="InterPro" id="IPR029026">
    <property type="entry name" value="tRNA_m1G_MTases_N"/>
</dbReference>
<evidence type="ECO:0000313" key="5">
    <source>
        <dbReference type="EMBL" id="ALA97946.1"/>
    </source>
</evidence>
<dbReference type="InterPro" id="IPR029064">
    <property type="entry name" value="Ribosomal_eL30-like_sf"/>
</dbReference>
<dbReference type="SMART" id="SM00967">
    <property type="entry name" value="SpoU_sub_bind"/>
    <property type="match status" value="1"/>
</dbReference>
<evidence type="ECO:0000256" key="2">
    <source>
        <dbReference type="ARBA" id="ARBA00022603"/>
    </source>
</evidence>
<dbReference type="PATRIC" id="fig|273035.7.peg.1306"/>
<dbReference type="InterPro" id="IPR001537">
    <property type="entry name" value="SpoU_MeTrfase"/>
</dbReference>
<evidence type="ECO:0000256" key="3">
    <source>
        <dbReference type="ARBA" id="ARBA00022679"/>
    </source>
</evidence>
<dbReference type="PANTHER" id="PTHR43191:SF2">
    <property type="entry name" value="RRNA METHYLTRANSFERASE 3, MITOCHONDRIAL"/>
    <property type="match status" value="1"/>
</dbReference>
<organism evidence="5 6">
    <name type="scientific">Spiroplasma kunkelii CR2-3x</name>
    <dbReference type="NCBI Taxonomy" id="273035"/>
    <lineage>
        <taxon>Bacteria</taxon>
        <taxon>Bacillati</taxon>
        <taxon>Mycoplasmatota</taxon>
        <taxon>Mollicutes</taxon>
        <taxon>Entomoplasmatales</taxon>
        <taxon>Spiroplasmataceae</taxon>
        <taxon>Spiroplasma</taxon>
    </lineage>
</organism>
<dbReference type="CDD" id="cd18095">
    <property type="entry name" value="SpoU-like_rRNA-MTase"/>
    <property type="match status" value="1"/>
</dbReference>
<reference evidence="5 6" key="1">
    <citation type="journal article" date="2015" name="Genome Announc.">
        <title>Complete Genome Sequence of Spiroplasma kunkelii Strain CR2-3x, Causal Agent of Corn Stunt Disease in Zea mays L.</title>
        <authorList>
            <person name="Davis R.E."/>
            <person name="Shao J."/>
            <person name="Dally E.L."/>
            <person name="Zhao Y."/>
            <person name="Gasparich G.E."/>
            <person name="Gaynor B.J."/>
            <person name="Athey J.C."/>
            <person name="Harrison N.A."/>
            <person name="Donofrio N."/>
        </authorList>
    </citation>
    <scope>NUCLEOTIDE SEQUENCE [LARGE SCALE GENOMIC DNA]</scope>
    <source>
        <strain evidence="5 6">CR2-3x</strain>
    </source>
</reference>
<dbReference type="InterPro" id="IPR053888">
    <property type="entry name" value="MRM3-like_sub_bind"/>
</dbReference>
<evidence type="ECO:0000256" key="1">
    <source>
        <dbReference type="ARBA" id="ARBA00007228"/>
    </source>
</evidence>
<dbReference type="EMBL" id="CP010899">
    <property type="protein sequence ID" value="ALA97946.1"/>
    <property type="molecule type" value="Genomic_DNA"/>
</dbReference>
<keyword evidence="3" id="KW-0808">Transferase</keyword>
<sequence length="282" mass="32349">MTQKPKNTLLVLCMSIKKAFHLMNYREINSTQNEHIKLLAKLKEKKYRKEFNLALIEGWNIIDEALQQNIVVEILTTKVNQPKLKNFNNILLTIVPELILTKLSQSKNSQNIIGVIYLTKVKEQNNFQFNQNILLLENIQDPGNVGTLIRTGLGFGFTNIILYNQTVDLFNDKVLRASQGAIFKVAIKEIGLNEIKNFQLNQYKIITTGLNQKSVYLQDCQFKQNDRYILALGNEGHGLSTTLQEISDYNVQIKINSQLESLNVAQAGTILMYEINRQMEEK</sequence>
<dbReference type="GO" id="GO:0005737">
    <property type="term" value="C:cytoplasm"/>
    <property type="evidence" value="ECO:0007669"/>
    <property type="project" value="UniProtKB-ARBA"/>
</dbReference>
<dbReference type="GO" id="GO:0008173">
    <property type="term" value="F:RNA methyltransferase activity"/>
    <property type="evidence" value="ECO:0007669"/>
    <property type="project" value="InterPro"/>
</dbReference>
<dbReference type="KEGG" id="skn:SKUN_001060"/>
<evidence type="ECO:0000313" key="6">
    <source>
        <dbReference type="Proteomes" id="UP000062963"/>
    </source>
</evidence>
<dbReference type="SUPFAM" id="SSF55315">
    <property type="entry name" value="L30e-like"/>
    <property type="match status" value="1"/>
</dbReference>
<dbReference type="GO" id="GO:0006396">
    <property type="term" value="P:RNA processing"/>
    <property type="evidence" value="ECO:0007669"/>
    <property type="project" value="InterPro"/>
</dbReference>
<proteinExistence type="inferred from homology"/>
<gene>
    <name evidence="5" type="primary">spoU</name>
    <name evidence="5" type="ORF">SKUN_001060</name>
</gene>
<feature type="domain" description="RNA 2-O ribose methyltransferase substrate binding" evidence="4">
    <location>
        <begin position="55"/>
        <end position="122"/>
    </location>
</feature>
<dbReference type="InterPro" id="IPR029028">
    <property type="entry name" value="Alpha/beta_knot_MTases"/>
</dbReference>
<dbReference type="PANTHER" id="PTHR43191">
    <property type="entry name" value="RRNA METHYLTRANSFERASE 3"/>
    <property type="match status" value="1"/>
</dbReference>
<keyword evidence="6" id="KW-1185">Reference proteome</keyword>
<evidence type="ECO:0000259" key="4">
    <source>
        <dbReference type="SMART" id="SM00967"/>
    </source>
</evidence>
<dbReference type="GO" id="GO:0032259">
    <property type="term" value="P:methylation"/>
    <property type="evidence" value="ECO:0007669"/>
    <property type="project" value="UniProtKB-KW"/>
</dbReference>
<comment type="similarity">
    <text evidence="1">Belongs to the class IV-like SAM-binding methyltransferase superfamily. RNA methyltransferase TrmH family.</text>
</comment>
<dbReference type="SUPFAM" id="SSF75217">
    <property type="entry name" value="alpha/beta knot"/>
    <property type="match status" value="1"/>
</dbReference>
<dbReference type="Gene3D" id="3.40.1280.10">
    <property type="match status" value="1"/>
</dbReference>
<dbReference type="GO" id="GO:0003723">
    <property type="term" value="F:RNA binding"/>
    <property type="evidence" value="ECO:0007669"/>
    <property type="project" value="InterPro"/>
</dbReference>
<dbReference type="AlphaFoldDB" id="A0A0K2JI90"/>
<dbReference type="Pfam" id="PF22435">
    <property type="entry name" value="MRM3-like_sub_bind"/>
    <property type="match status" value="1"/>
</dbReference>
<dbReference type="Pfam" id="PF00588">
    <property type="entry name" value="SpoU_methylase"/>
    <property type="match status" value="1"/>
</dbReference>